<dbReference type="Proteomes" id="UP000198636">
    <property type="component" value="Unassembled WGS sequence"/>
</dbReference>
<dbReference type="RefSeq" id="WP_091547563.1">
    <property type="nucleotide sequence ID" value="NZ_FMUS01000046.1"/>
</dbReference>
<keyword evidence="2" id="KW-1185">Reference proteome</keyword>
<protein>
    <submittedName>
        <fullName evidence="1">Uncharacterized protein YpuA, DUF1002 family</fullName>
    </submittedName>
</protein>
<organism evidence="1 2">
    <name type="scientific">Alkaliphilus peptidifermentans DSM 18978</name>
    <dbReference type="NCBI Taxonomy" id="1120976"/>
    <lineage>
        <taxon>Bacteria</taxon>
        <taxon>Bacillati</taxon>
        <taxon>Bacillota</taxon>
        <taxon>Clostridia</taxon>
        <taxon>Peptostreptococcales</taxon>
        <taxon>Natronincolaceae</taxon>
        <taxon>Alkaliphilus</taxon>
    </lineage>
</organism>
<dbReference type="InterPro" id="IPR009343">
    <property type="entry name" value="DUF1002"/>
</dbReference>
<evidence type="ECO:0000313" key="2">
    <source>
        <dbReference type="Proteomes" id="UP000198636"/>
    </source>
</evidence>
<dbReference type="EMBL" id="FMUS01000046">
    <property type="protein sequence ID" value="SCZ09818.1"/>
    <property type="molecule type" value="Genomic_DNA"/>
</dbReference>
<dbReference type="Pfam" id="PF06207">
    <property type="entry name" value="DUF1002"/>
    <property type="match status" value="1"/>
</dbReference>
<dbReference type="STRING" id="1120976.SAMN03080606_04236"/>
<dbReference type="OrthoDB" id="9810153at2"/>
<name>A0A1G5LBY3_9FIRM</name>
<sequence length="288" mass="32117">MTRKYIGGLLVTLIIFIVLTTVVLGQNNIVITLGEDLNTEQQQQMLNMFGVQGGNVRILTVSNQEEREYLSGLIPEERIGTRAISSAYVEEGSNGEGIQIETYNIDWVTKEMYENALTTAGVKDAKVIAAAPFNVSGTAALTGILKAFEAVTGQAIPVEQKQIANEEMVTTGELGEDIGTDNASRLIREIKEIIIEKNITETEEIRRVVIEVAGRLNIELTIEQVNNITELMSKIIRLDLNINQVREQLGEITRQNEEVMSFFDRIIEMIRRLFESILGMLNKLTGNN</sequence>
<evidence type="ECO:0000313" key="1">
    <source>
        <dbReference type="EMBL" id="SCZ09818.1"/>
    </source>
</evidence>
<gene>
    <name evidence="1" type="ORF">SAMN03080606_04236</name>
</gene>
<reference evidence="1 2" key="1">
    <citation type="submission" date="2016-10" db="EMBL/GenBank/DDBJ databases">
        <authorList>
            <person name="de Groot N.N."/>
        </authorList>
    </citation>
    <scope>NUCLEOTIDE SEQUENCE [LARGE SCALE GENOMIC DNA]</scope>
    <source>
        <strain evidence="1 2">DSM 18978</strain>
    </source>
</reference>
<dbReference type="AlphaFoldDB" id="A0A1G5LBY3"/>
<proteinExistence type="predicted"/>
<accession>A0A1G5LBY3</accession>